<accession>A0ABU5L8M7</accession>
<keyword evidence="14" id="KW-1185">Reference proteome</keyword>
<evidence type="ECO:0000256" key="2">
    <source>
        <dbReference type="ARBA" id="ARBA00022547"/>
    </source>
</evidence>
<dbReference type="EMBL" id="JARGYT010000033">
    <property type="protein sequence ID" value="MDZ5762275.1"/>
    <property type="molecule type" value="Genomic_DNA"/>
</dbReference>
<evidence type="ECO:0000256" key="8">
    <source>
        <dbReference type="ARBA" id="ARBA00023310"/>
    </source>
</evidence>
<sequence length="160" mass="17973">MAGISLILSFIVFVLIIYKPASKALAKALDNKSELLDHDISEAEDLRNSANNSLIRAKTRLVEAELLAEQIRSNAILSAKTVKDHAETKLESVKSKKRKSALIFIEYKKRKYALKLKDTLLDEAIRSIRSDITSSMATCNDHTSETINRLSSTIKRFTLH</sequence>
<evidence type="ECO:0000256" key="7">
    <source>
        <dbReference type="ARBA" id="ARBA00023136"/>
    </source>
</evidence>
<keyword evidence="2 12" id="KW-0138">CF(0)</keyword>
<reference evidence="13 14" key="1">
    <citation type="submission" date="2023-02" db="EMBL/GenBank/DDBJ databases">
        <title>Host association and intracellularity evolved multiple times independently in the Rickettsiales.</title>
        <authorList>
            <person name="Castelli M."/>
            <person name="Nardi T."/>
            <person name="Gammuto L."/>
            <person name="Bellinzona G."/>
            <person name="Sabaneyeva E."/>
            <person name="Potekhin A."/>
            <person name="Serra V."/>
            <person name="Petroni G."/>
            <person name="Sassera D."/>
        </authorList>
    </citation>
    <scope>NUCLEOTIDE SEQUENCE [LARGE SCALE GENOMIC DNA]</scope>
    <source>
        <strain evidence="13 14">BOD18</strain>
    </source>
</reference>
<evidence type="ECO:0000256" key="6">
    <source>
        <dbReference type="ARBA" id="ARBA00023065"/>
    </source>
</evidence>
<comment type="caution">
    <text evidence="13">The sequence shown here is derived from an EMBL/GenBank/DDBJ whole genome shotgun (WGS) entry which is preliminary data.</text>
</comment>
<keyword evidence="6 12" id="KW-0406">Ion transport</keyword>
<keyword evidence="1 12" id="KW-0813">Transport</keyword>
<comment type="function">
    <text evidence="9">F(1)F(0) ATP synthase produces ATP from ADP in the presence of a proton or sodium gradient. F-type ATPases consist of two structural domains, F(1) containing the extramembraneous catalytic core and F(0) containing the membrane proton channel, linked together by a central stalk and a peripheral stalk. During catalysis, ATP synthesis in the catalytic domain of F(1) is coupled via a rotary mechanism of the central stalk subunits to proton translocation.</text>
</comment>
<keyword evidence="4 12" id="KW-0375">Hydrogen ion transport</keyword>
<evidence type="ECO:0000256" key="1">
    <source>
        <dbReference type="ARBA" id="ARBA00022448"/>
    </source>
</evidence>
<proteinExistence type="inferred from homology"/>
<evidence type="ECO:0000256" key="5">
    <source>
        <dbReference type="ARBA" id="ARBA00022989"/>
    </source>
</evidence>
<keyword evidence="7" id="KW-0472">Membrane</keyword>
<evidence type="ECO:0000313" key="14">
    <source>
        <dbReference type="Proteomes" id="UP001293791"/>
    </source>
</evidence>
<dbReference type="RefSeq" id="WP_322497751.1">
    <property type="nucleotide sequence ID" value="NZ_JARGYT010000033.1"/>
</dbReference>
<name>A0ABU5L8M7_9RICK</name>
<gene>
    <name evidence="13" type="ORF">Cyrtocomes_00654</name>
</gene>
<dbReference type="Pfam" id="PF00430">
    <property type="entry name" value="ATP-synt_B"/>
    <property type="match status" value="1"/>
</dbReference>
<organism evidence="13 14">
    <name type="scientific">Candidatus Cyrtobacter comes</name>
    <dbReference type="NCBI Taxonomy" id="675776"/>
    <lineage>
        <taxon>Bacteria</taxon>
        <taxon>Pseudomonadati</taxon>
        <taxon>Pseudomonadota</taxon>
        <taxon>Alphaproteobacteria</taxon>
        <taxon>Rickettsiales</taxon>
        <taxon>Candidatus Midichloriaceae</taxon>
        <taxon>Candidatus Cyrtobacter</taxon>
    </lineage>
</organism>
<dbReference type="Proteomes" id="UP001293791">
    <property type="component" value="Unassembled WGS sequence"/>
</dbReference>
<evidence type="ECO:0000256" key="11">
    <source>
        <dbReference type="ARBA" id="ARBA00037847"/>
    </source>
</evidence>
<comment type="function">
    <text evidence="10">Component of the F(0) channel, it forms part of the peripheral stalk, linking F(1) to F(0). The b'-subunit is a diverged and duplicated form of b found in plants and photosynthetic bacteria.</text>
</comment>
<evidence type="ECO:0000256" key="4">
    <source>
        <dbReference type="ARBA" id="ARBA00022781"/>
    </source>
</evidence>
<comment type="similarity">
    <text evidence="12">Belongs to the ATPase B chain family.</text>
</comment>
<keyword evidence="8" id="KW-0066">ATP synthesis</keyword>
<dbReference type="InterPro" id="IPR002146">
    <property type="entry name" value="ATP_synth_b/b'su_bac/chlpt"/>
</dbReference>
<evidence type="ECO:0000256" key="3">
    <source>
        <dbReference type="ARBA" id="ARBA00022692"/>
    </source>
</evidence>
<evidence type="ECO:0000256" key="12">
    <source>
        <dbReference type="RuleBase" id="RU003848"/>
    </source>
</evidence>
<evidence type="ECO:0000313" key="13">
    <source>
        <dbReference type="EMBL" id="MDZ5762275.1"/>
    </source>
</evidence>
<keyword evidence="3 12" id="KW-0812">Transmembrane</keyword>
<evidence type="ECO:0000256" key="10">
    <source>
        <dbReference type="ARBA" id="ARBA00025614"/>
    </source>
</evidence>
<protein>
    <submittedName>
        <fullName evidence="13">ATP synthase subunit b</fullName>
    </submittedName>
</protein>
<comment type="subcellular location">
    <subcellularLocation>
        <location evidence="11">Endomembrane system</location>
        <topology evidence="11">Single-pass membrane protein</topology>
    </subcellularLocation>
</comment>
<evidence type="ECO:0000256" key="9">
    <source>
        <dbReference type="ARBA" id="ARBA00025198"/>
    </source>
</evidence>
<dbReference type="CDD" id="cd06503">
    <property type="entry name" value="ATP-synt_Fo_b"/>
    <property type="match status" value="1"/>
</dbReference>
<keyword evidence="5" id="KW-1133">Transmembrane helix</keyword>